<evidence type="ECO:0000259" key="6">
    <source>
        <dbReference type="PROSITE" id="PS51387"/>
    </source>
</evidence>
<evidence type="ECO:0000256" key="3">
    <source>
        <dbReference type="ARBA" id="ARBA00022827"/>
    </source>
</evidence>
<dbReference type="InterPro" id="IPR006094">
    <property type="entry name" value="Oxid_FAD_bind_N"/>
</dbReference>
<dbReference type="PANTHER" id="PTHR42973">
    <property type="entry name" value="BINDING OXIDOREDUCTASE, PUTATIVE (AFU_ORTHOLOGUE AFUA_1G17690)-RELATED"/>
    <property type="match status" value="1"/>
</dbReference>
<dbReference type="GO" id="GO:0016491">
    <property type="term" value="F:oxidoreductase activity"/>
    <property type="evidence" value="ECO:0007669"/>
    <property type="project" value="UniProtKB-KW"/>
</dbReference>
<dbReference type="InterPro" id="IPR016169">
    <property type="entry name" value="FAD-bd_PCMH_sub2"/>
</dbReference>
<evidence type="ECO:0000256" key="1">
    <source>
        <dbReference type="ARBA" id="ARBA00005466"/>
    </source>
</evidence>
<dbReference type="InterPro" id="IPR050416">
    <property type="entry name" value="FAD-linked_Oxidoreductase"/>
</dbReference>
<evidence type="ECO:0000313" key="8">
    <source>
        <dbReference type="EMBL" id="CRK38672.1"/>
    </source>
</evidence>
<feature type="signal peptide" evidence="5">
    <location>
        <begin position="1"/>
        <end position="20"/>
    </location>
</feature>
<keyword evidence="3" id="KW-0274">FAD</keyword>
<feature type="chain" id="PRO_5007404813" description="FAD-binding PCMH-type domain-containing protein" evidence="5">
    <location>
        <begin position="21"/>
        <end position="502"/>
    </location>
</feature>
<dbReference type="AlphaFoldDB" id="A0A0G4MWR0"/>
<dbReference type="InterPro" id="IPR016166">
    <property type="entry name" value="FAD-bd_PCMH"/>
</dbReference>
<reference evidence="9 10" key="1">
    <citation type="submission" date="2015-05" db="EMBL/GenBank/DDBJ databases">
        <authorList>
            <person name="Fogelqvist Johan"/>
        </authorList>
    </citation>
    <scope>NUCLEOTIDE SEQUENCE [LARGE SCALE GENOMIC DNA]</scope>
    <source>
        <strain evidence="7">VL1</strain>
        <strain evidence="8">VL2</strain>
    </source>
</reference>
<dbReference type="InterPro" id="IPR036318">
    <property type="entry name" value="FAD-bd_PCMH-like_sf"/>
</dbReference>
<evidence type="ECO:0000256" key="4">
    <source>
        <dbReference type="ARBA" id="ARBA00023002"/>
    </source>
</evidence>
<evidence type="ECO:0000313" key="9">
    <source>
        <dbReference type="Proteomes" id="UP000044602"/>
    </source>
</evidence>
<dbReference type="Proteomes" id="UP000044602">
    <property type="component" value="Unassembled WGS sequence"/>
</dbReference>
<evidence type="ECO:0000313" key="7">
    <source>
        <dbReference type="EMBL" id="CRJ82171.1"/>
    </source>
</evidence>
<sequence length="502" mass="53745">MVRSFNIVAAATFLAGVCQAQATGFKSCDALVDAGLGESLLLPASEDDTYTRALGTDYSATVAEMRPFCILQPKTVADVSTAVKALAPLSGAGSWNIAVRGGGHSHWGGNNVHNGVTIDLSLFNRTSVHNSTCGKVASIGAGSRWASVLAETEKHGLGVTGGRIGTVGVAGLTLGGGTLFLIAERGFACDDVVNYELVLADGSVVNANKHDNPRLFKALKGGGSNLGIVTRFDMATFPKKTMYGGIMFIDWKHKDELVDSMIEVISDSEEKPGDSMIVMHTYNAGAAAPMMGTIPMSATGDEDARPFRGMDQMTAVMDMRTRGTYGELLAVMQDNGGKRNSWYTLCFHNDKRIMNKAEELFHTLIVDAEKAFPNASWSLNFVFQPLPKVVAKFSGGDALGLQHSLTHDGILFAGEATLNTRAEEAYSRLRLAIITHQLEAYAKSVDGNIPFRYLPYAAPEQDPLSTYGAENIALMKDVAPEYDPTGFFQTRVSGGFKLDNVA</sequence>
<dbReference type="Pfam" id="PF01565">
    <property type="entry name" value="FAD_binding_4"/>
    <property type="match status" value="1"/>
</dbReference>
<keyword evidence="4" id="KW-0560">Oxidoreductase</keyword>
<dbReference type="GO" id="GO:0071949">
    <property type="term" value="F:FAD binding"/>
    <property type="evidence" value="ECO:0007669"/>
    <property type="project" value="InterPro"/>
</dbReference>
<protein>
    <recommendedName>
        <fullName evidence="6">FAD-binding PCMH-type domain-containing protein</fullName>
    </recommendedName>
</protein>
<dbReference type="PROSITE" id="PS51387">
    <property type="entry name" value="FAD_PCMH"/>
    <property type="match status" value="1"/>
</dbReference>
<dbReference type="EMBL" id="CVQH01000003">
    <property type="protein sequence ID" value="CRJ82171.1"/>
    <property type="molecule type" value="Genomic_DNA"/>
</dbReference>
<proteinExistence type="inferred from homology"/>
<dbReference type="InterPro" id="IPR016167">
    <property type="entry name" value="FAD-bd_PCMH_sub1"/>
</dbReference>
<dbReference type="Gene3D" id="3.30.43.10">
    <property type="entry name" value="Uridine Diphospho-n-acetylenolpyruvylglucosamine Reductase, domain 2"/>
    <property type="match status" value="1"/>
</dbReference>
<name>A0A0G4MWR0_VERLO</name>
<keyword evidence="9" id="KW-1185">Reference proteome</keyword>
<gene>
    <name evidence="7" type="ORF">BN1708_009010</name>
    <name evidence="8" type="ORF">BN1723_004419</name>
</gene>
<evidence type="ECO:0000256" key="5">
    <source>
        <dbReference type="SAM" id="SignalP"/>
    </source>
</evidence>
<evidence type="ECO:0000313" key="10">
    <source>
        <dbReference type="Proteomes" id="UP000045706"/>
    </source>
</evidence>
<keyword evidence="2" id="KW-0285">Flavoprotein</keyword>
<evidence type="ECO:0000256" key="2">
    <source>
        <dbReference type="ARBA" id="ARBA00022630"/>
    </source>
</evidence>
<feature type="domain" description="FAD-binding PCMH-type" evidence="6">
    <location>
        <begin position="63"/>
        <end position="239"/>
    </location>
</feature>
<dbReference type="Gene3D" id="3.30.465.10">
    <property type="match status" value="1"/>
</dbReference>
<dbReference type="SUPFAM" id="SSF56176">
    <property type="entry name" value="FAD-binding/transporter-associated domain-like"/>
    <property type="match status" value="1"/>
</dbReference>
<dbReference type="PANTHER" id="PTHR42973:SF53">
    <property type="entry name" value="FAD-BINDING PCMH-TYPE DOMAIN-CONTAINING PROTEIN-RELATED"/>
    <property type="match status" value="1"/>
</dbReference>
<dbReference type="STRING" id="100787.A0A0G4MWR0"/>
<keyword evidence="5" id="KW-0732">Signal</keyword>
<organism evidence="8 10">
    <name type="scientific">Verticillium longisporum</name>
    <name type="common">Verticillium dahliae var. longisporum</name>
    <dbReference type="NCBI Taxonomy" id="100787"/>
    <lineage>
        <taxon>Eukaryota</taxon>
        <taxon>Fungi</taxon>
        <taxon>Dikarya</taxon>
        <taxon>Ascomycota</taxon>
        <taxon>Pezizomycotina</taxon>
        <taxon>Sordariomycetes</taxon>
        <taxon>Hypocreomycetidae</taxon>
        <taxon>Glomerellales</taxon>
        <taxon>Plectosphaerellaceae</taxon>
        <taxon>Verticillium</taxon>
    </lineage>
</organism>
<dbReference type="Gene3D" id="3.40.462.20">
    <property type="match status" value="1"/>
</dbReference>
<dbReference type="Proteomes" id="UP000045706">
    <property type="component" value="Unassembled WGS sequence"/>
</dbReference>
<accession>A0A0G4MWR0</accession>
<dbReference type="EMBL" id="CVQI01031607">
    <property type="protein sequence ID" value="CRK38672.1"/>
    <property type="molecule type" value="Genomic_DNA"/>
</dbReference>
<comment type="similarity">
    <text evidence="1">Belongs to the oxygen-dependent FAD-linked oxidoreductase family.</text>
</comment>